<evidence type="ECO:0000256" key="3">
    <source>
        <dbReference type="ARBA" id="ARBA00022552"/>
    </source>
</evidence>
<protein>
    <recommendedName>
        <fullName evidence="10">ATP-dependent RNA helicase</fullName>
        <ecNumber evidence="10">3.6.4.13</ecNumber>
    </recommendedName>
</protein>
<feature type="compositionally biased region" description="Basic and acidic residues" evidence="11">
    <location>
        <begin position="961"/>
        <end position="982"/>
    </location>
</feature>
<evidence type="ECO:0000256" key="2">
    <source>
        <dbReference type="ARBA" id="ARBA00022517"/>
    </source>
</evidence>
<evidence type="ECO:0000259" key="12">
    <source>
        <dbReference type="PROSITE" id="PS51192"/>
    </source>
</evidence>
<gene>
    <name evidence="15" type="ORF">K437DRAFT_256877</name>
</gene>
<sequence length="1003" mass="110125">MSAPITTRSDGGPSRKRKRDDRHHHHQHRQQQGLPAAAPAGGANAKGAAHAKNGRQLKRMAVEQELGSLRDRINEMTPTAPPSLFEDLPLSLPTLRGLKKAGFTDLTSIQRLSLPQSMAGKDVLASAPTGSGKTLAFLIPILERLYHLKWAGQADGLGALVISPTRELAIQIFEVLRKIGSFHTSFSAGLVIGGKDLKAEQARLGRMNILVATPGRLLQHMDQTINFDTSNLQLLVLDEADRCLDMGFENTLNAILENLPRRAKGAKQGIDQPGRQTLLFSATQTKKVKDLARLSLEQPEYVAVSNTSRSAEDGQTQSEDMFARQQQFLPKQLEQHYMLVNLNRKLDVLYSFIRTHLQSKLLIFLSSCRQVQYVFETFCKLRPGIALLSLHGKQKQAKRLQIYTEYSRMKHACLFATDIAARGLDFPSVDWVIQVDAPEDGETYVHRVGRTARYDKKGNSLLFLMPGAEKDGVLAKLAAKGIVDGDATAAASVGRRIREDDDDLEDEEAVTRINSIKPKESKIQSIANQLQSFLFQDAQLKYLAQKAFVSYVRSVYLQQKSSSIAVGGGTAPLSLPKVDVTELPLEKFAESLGLAGAPNIKFVKEARKARAKEARLEAKAAKAEAAAAMKGSGGARQARTADAEGINGGEEASDDSGDEERRTVDSATALEGSAAQKGIRTKYDRMFQRKNEGVLSEHYQKLVADNDEDDDSTESQDEDMGDEVNARGDLGDDGISDKDEETGFNAGDDADGDDFLTLKRADHGLEDATDSSHGGAGESDGFVAGGSATLPAGESNQLLQKRLDAEAQAAFEENRSKRQLRMGQSKKAMAAAGKRGQGEKLVFDEEGKAHALYELQGEKEFQAAGDVQEQQKEYERLERERLSASDVFDKERMREKRREKKRKQKERERAAECGDASDNGDDDDEDGGGVELAQLDDEEDDWKEPDWVLPEDVAEEEDDASERPSKQLKKGRESKRDADAAGHRSLAQDEELALQLLSGGAQK</sequence>
<dbReference type="RefSeq" id="XP_013242907.1">
    <property type="nucleotide sequence ID" value="XM_013387453.1"/>
</dbReference>
<dbReference type="EC" id="3.6.4.13" evidence="10"/>
<organism evidence="15 16">
    <name type="scientific">Tilletiaria anomala (strain ATCC 24038 / CBS 436.72 / UBC 951)</name>
    <dbReference type="NCBI Taxonomy" id="1037660"/>
    <lineage>
        <taxon>Eukaryota</taxon>
        <taxon>Fungi</taxon>
        <taxon>Dikarya</taxon>
        <taxon>Basidiomycota</taxon>
        <taxon>Ustilaginomycotina</taxon>
        <taxon>Exobasidiomycetes</taxon>
        <taxon>Georgefischeriales</taxon>
        <taxon>Tilletiariaceae</taxon>
        <taxon>Tilletiaria</taxon>
    </lineage>
</organism>
<feature type="domain" description="Helicase C-terminal" evidence="13">
    <location>
        <begin position="345"/>
        <end position="534"/>
    </location>
</feature>
<keyword evidence="2" id="KW-0690">Ribosome biogenesis</keyword>
<feature type="compositionally biased region" description="Acidic residues" evidence="11">
    <location>
        <begin position="731"/>
        <end position="754"/>
    </location>
</feature>
<dbReference type="OrthoDB" id="10259640at2759"/>
<feature type="compositionally biased region" description="Acidic residues" evidence="11">
    <location>
        <begin position="705"/>
        <end position="722"/>
    </location>
</feature>
<evidence type="ECO:0000256" key="7">
    <source>
        <dbReference type="ARBA" id="ARBA00022840"/>
    </source>
</evidence>
<comment type="function">
    <text evidence="10">RNA helicase.</text>
</comment>
<reference evidence="15 16" key="1">
    <citation type="submission" date="2014-05" db="EMBL/GenBank/DDBJ databases">
        <title>Draft genome sequence of a rare smut relative, Tilletiaria anomala UBC 951.</title>
        <authorList>
            <consortium name="DOE Joint Genome Institute"/>
            <person name="Toome M."/>
            <person name="Kuo A."/>
            <person name="Henrissat B."/>
            <person name="Lipzen A."/>
            <person name="Tritt A."/>
            <person name="Yoshinaga Y."/>
            <person name="Zane M."/>
            <person name="Barry K."/>
            <person name="Grigoriev I.V."/>
            <person name="Spatafora J.W."/>
            <person name="Aimea M.C."/>
        </authorList>
    </citation>
    <scope>NUCLEOTIDE SEQUENCE [LARGE SCALE GENOMIC DNA]</scope>
    <source>
        <strain evidence="15 16">UBC 951</strain>
    </source>
</reference>
<feature type="region of interest" description="Disordered" evidence="11">
    <location>
        <begin position="628"/>
        <end position="676"/>
    </location>
</feature>
<dbReference type="PROSITE" id="PS51192">
    <property type="entry name" value="HELICASE_ATP_BIND_1"/>
    <property type="match status" value="1"/>
</dbReference>
<feature type="region of interest" description="Disordered" evidence="11">
    <location>
        <begin position="702"/>
        <end position="797"/>
    </location>
</feature>
<comment type="subcellular location">
    <subcellularLocation>
        <location evidence="1">Nucleus</location>
        <location evidence="1">Nucleolus</location>
    </subcellularLocation>
</comment>
<dbReference type="GeneID" id="25264545"/>
<evidence type="ECO:0000313" key="15">
    <source>
        <dbReference type="EMBL" id="KDN44733.1"/>
    </source>
</evidence>
<keyword evidence="5 10" id="KW-0378">Hydrolase</keyword>
<evidence type="ECO:0000256" key="11">
    <source>
        <dbReference type="SAM" id="MobiDB-lite"/>
    </source>
</evidence>
<dbReference type="InterPro" id="IPR000629">
    <property type="entry name" value="RNA-helicase_DEAD-box_CS"/>
</dbReference>
<keyword evidence="4 10" id="KW-0547">Nucleotide-binding</keyword>
<dbReference type="Gene3D" id="3.40.50.300">
    <property type="entry name" value="P-loop containing nucleotide triphosphate hydrolases"/>
    <property type="match status" value="2"/>
</dbReference>
<feature type="compositionally biased region" description="Low complexity" evidence="11">
    <location>
        <begin position="30"/>
        <end position="51"/>
    </location>
</feature>
<comment type="domain">
    <text evidence="10">The Q motif is unique to and characteristic of the DEAD box family of RNA helicases and controls ATP binding and hydrolysis.</text>
</comment>
<dbReference type="PROSITE" id="PS51195">
    <property type="entry name" value="Q_MOTIF"/>
    <property type="match status" value="1"/>
</dbReference>
<dbReference type="GO" id="GO:0003723">
    <property type="term" value="F:RNA binding"/>
    <property type="evidence" value="ECO:0007669"/>
    <property type="project" value="UniProtKB-UniRule"/>
</dbReference>
<dbReference type="InParanoid" id="A0A066VWR6"/>
<accession>A0A066VWR6</accession>
<name>A0A066VWR6_TILAU</name>
<dbReference type="Proteomes" id="UP000027361">
    <property type="component" value="Unassembled WGS sequence"/>
</dbReference>
<dbReference type="PROSITE" id="PS51194">
    <property type="entry name" value="HELICASE_CTER"/>
    <property type="match status" value="1"/>
</dbReference>
<dbReference type="InterPro" id="IPR011545">
    <property type="entry name" value="DEAD/DEAH_box_helicase_dom"/>
</dbReference>
<proteinExistence type="inferred from homology"/>
<dbReference type="SMART" id="SM01178">
    <property type="entry name" value="DUF4217"/>
    <property type="match status" value="1"/>
</dbReference>
<dbReference type="AlphaFoldDB" id="A0A066VWR6"/>
<dbReference type="GO" id="GO:0005730">
    <property type="term" value="C:nucleolus"/>
    <property type="evidence" value="ECO:0007669"/>
    <property type="project" value="UniProtKB-SubCell"/>
</dbReference>
<dbReference type="EMBL" id="JMSN01000048">
    <property type="protein sequence ID" value="KDN44733.1"/>
    <property type="molecule type" value="Genomic_DNA"/>
</dbReference>
<feature type="short sequence motif" description="Q motif" evidence="9">
    <location>
        <begin position="83"/>
        <end position="111"/>
    </location>
</feature>
<feature type="region of interest" description="Disordered" evidence="11">
    <location>
        <begin position="863"/>
        <end position="987"/>
    </location>
</feature>
<evidence type="ECO:0000256" key="1">
    <source>
        <dbReference type="ARBA" id="ARBA00004604"/>
    </source>
</evidence>
<dbReference type="GO" id="GO:0003724">
    <property type="term" value="F:RNA helicase activity"/>
    <property type="evidence" value="ECO:0007669"/>
    <property type="project" value="UniProtKB-EC"/>
</dbReference>
<dbReference type="Pfam" id="PF00271">
    <property type="entry name" value="Helicase_C"/>
    <property type="match status" value="1"/>
</dbReference>
<evidence type="ECO:0000259" key="14">
    <source>
        <dbReference type="PROSITE" id="PS51195"/>
    </source>
</evidence>
<feature type="compositionally biased region" description="Basic and acidic residues" evidence="11">
    <location>
        <begin position="869"/>
        <end position="896"/>
    </location>
</feature>
<keyword evidence="3" id="KW-0698">rRNA processing</keyword>
<evidence type="ECO:0000256" key="6">
    <source>
        <dbReference type="ARBA" id="ARBA00022806"/>
    </source>
</evidence>
<feature type="region of interest" description="Disordered" evidence="11">
    <location>
        <begin position="812"/>
        <end position="838"/>
    </location>
</feature>
<evidence type="ECO:0000256" key="8">
    <source>
        <dbReference type="ARBA" id="ARBA00022884"/>
    </source>
</evidence>
<evidence type="ECO:0000256" key="9">
    <source>
        <dbReference type="PROSITE-ProRule" id="PRU00552"/>
    </source>
</evidence>
<dbReference type="GO" id="GO:0006364">
    <property type="term" value="P:rRNA processing"/>
    <property type="evidence" value="ECO:0007669"/>
    <property type="project" value="UniProtKB-KW"/>
</dbReference>
<feature type="region of interest" description="Disordered" evidence="11">
    <location>
        <begin position="1"/>
        <end position="56"/>
    </location>
</feature>
<feature type="compositionally biased region" description="Basic and acidic residues" evidence="11">
    <location>
        <begin position="756"/>
        <end position="766"/>
    </location>
</feature>
<comment type="similarity">
    <text evidence="10">Belongs to the DEAD box helicase family.</text>
</comment>
<evidence type="ECO:0000313" key="16">
    <source>
        <dbReference type="Proteomes" id="UP000027361"/>
    </source>
</evidence>
<evidence type="ECO:0000259" key="13">
    <source>
        <dbReference type="PROSITE" id="PS51194"/>
    </source>
</evidence>
<dbReference type="PANTHER" id="PTHR24031">
    <property type="entry name" value="RNA HELICASE"/>
    <property type="match status" value="1"/>
</dbReference>
<feature type="compositionally biased region" description="Acidic residues" evidence="11">
    <location>
        <begin position="918"/>
        <end position="943"/>
    </location>
</feature>
<feature type="compositionally biased region" description="Basic residues" evidence="11">
    <location>
        <begin position="14"/>
        <end position="29"/>
    </location>
</feature>
<dbReference type="Pfam" id="PF00270">
    <property type="entry name" value="DEAD"/>
    <property type="match status" value="1"/>
</dbReference>
<evidence type="ECO:0000256" key="4">
    <source>
        <dbReference type="ARBA" id="ARBA00022741"/>
    </source>
</evidence>
<dbReference type="PROSITE" id="PS00039">
    <property type="entry name" value="DEAD_ATP_HELICASE"/>
    <property type="match status" value="1"/>
</dbReference>
<dbReference type="STRING" id="1037660.A0A066VWR6"/>
<dbReference type="GO" id="GO:0016887">
    <property type="term" value="F:ATP hydrolysis activity"/>
    <property type="evidence" value="ECO:0007669"/>
    <property type="project" value="RHEA"/>
</dbReference>
<feature type="domain" description="DEAD-box RNA helicase Q" evidence="14">
    <location>
        <begin position="83"/>
        <end position="111"/>
    </location>
</feature>
<keyword evidence="6 10" id="KW-0347">Helicase</keyword>
<dbReference type="GO" id="GO:0005524">
    <property type="term" value="F:ATP binding"/>
    <property type="evidence" value="ECO:0007669"/>
    <property type="project" value="UniProtKB-UniRule"/>
</dbReference>
<dbReference type="InterPro" id="IPR001650">
    <property type="entry name" value="Helicase_C-like"/>
</dbReference>
<comment type="caution">
    <text evidence="15">The sequence shown here is derived from an EMBL/GenBank/DDBJ whole genome shotgun (WGS) entry which is preliminary data.</text>
</comment>
<dbReference type="SMART" id="SM00487">
    <property type="entry name" value="DEXDc"/>
    <property type="match status" value="1"/>
</dbReference>
<dbReference type="InterPro" id="IPR014001">
    <property type="entry name" value="Helicase_ATP-bd"/>
</dbReference>
<dbReference type="HOGENOM" id="CLU_003041_26_1_1"/>
<dbReference type="CDD" id="cd17941">
    <property type="entry name" value="DEADc_DDX10"/>
    <property type="match status" value="1"/>
</dbReference>
<dbReference type="CDD" id="cd18787">
    <property type="entry name" value="SF2_C_DEAD"/>
    <property type="match status" value="1"/>
</dbReference>
<keyword evidence="7 10" id="KW-0067">ATP-binding</keyword>
<dbReference type="FunCoup" id="A0A066VWR6">
    <property type="interactions" value="728"/>
</dbReference>
<dbReference type="SMART" id="SM00490">
    <property type="entry name" value="HELICc"/>
    <property type="match status" value="1"/>
</dbReference>
<dbReference type="InterPro" id="IPR027417">
    <property type="entry name" value="P-loop_NTPase"/>
</dbReference>
<feature type="domain" description="Helicase ATP-binding" evidence="12">
    <location>
        <begin position="114"/>
        <end position="302"/>
    </location>
</feature>
<dbReference type="InterPro" id="IPR025313">
    <property type="entry name" value="SPB4-like_CTE"/>
</dbReference>
<evidence type="ECO:0000256" key="5">
    <source>
        <dbReference type="ARBA" id="ARBA00022801"/>
    </source>
</evidence>
<dbReference type="OMA" id="NAHQLYE"/>
<evidence type="ECO:0000256" key="10">
    <source>
        <dbReference type="RuleBase" id="RU365068"/>
    </source>
</evidence>
<dbReference type="InterPro" id="IPR014014">
    <property type="entry name" value="RNA_helicase_DEAD_Q_motif"/>
</dbReference>
<comment type="catalytic activity">
    <reaction evidence="10">
        <text>ATP + H2O = ADP + phosphate + H(+)</text>
        <dbReference type="Rhea" id="RHEA:13065"/>
        <dbReference type="ChEBI" id="CHEBI:15377"/>
        <dbReference type="ChEBI" id="CHEBI:15378"/>
        <dbReference type="ChEBI" id="CHEBI:30616"/>
        <dbReference type="ChEBI" id="CHEBI:43474"/>
        <dbReference type="ChEBI" id="CHEBI:456216"/>
        <dbReference type="EC" id="3.6.4.13"/>
    </reaction>
</comment>
<dbReference type="SUPFAM" id="SSF52540">
    <property type="entry name" value="P-loop containing nucleoside triphosphate hydrolases"/>
    <property type="match status" value="2"/>
</dbReference>
<keyword evidence="16" id="KW-1185">Reference proteome</keyword>
<keyword evidence="8 10" id="KW-0694">RNA-binding</keyword>